<feature type="transmembrane region" description="Helical" evidence="1">
    <location>
        <begin position="20"/>
        <end position="37"/>
    </location>
</feature>
<feature type="transmembrane region" description="Helical" evidence="1">
    <location>
        <begin position="101"/>
        <end position="125"/>
    </location>
</feature>
<evidence type="ECO:0000313" key="3">
    <source>
        <dbReference type="Proteomes" id="UP001500782"/>
    </source>
</evidence>
<dbReference type="CDD" id="cd21809">
    <property type="entry name" value="ABC-2_lan_permease-like"/>
    <property type="match status" value="1"/>
</dbReference>
<keyword evidence="1" id="KW-0812">Transmembrane</keyword>
<feature type="transmembrane region" description="Helical" evidence="1">
    <location>
        <begin position="49"/>
        <end position="74"/>
    </location>
</feature>
<evidence type="ECO:0000313" key="2">
    <source>
        <dbReference type="EMBL" id="GAA0340175.1"/>
    </source>
</evidence>
<evidence type="ECO:0000256" key="1">
    <source>
        <dbReference type="SAM" id="Phobius"/>
    </source>
</evidence>
<keyword evidence="1" id="KW-0472">Membrane</keyword>
<keyword evidence="3" id="KW-1185">Reference proteome</keyword>
<keyword evidence="1" id="KW-1133">Transmembrane helix</keyword>
<dbReference type="Pfam" id="PF12730">
    <property type="entry name" value="ABC2_membrane_4"/>
    <property type="match status" value="1"/>
</dbReference>
<organism evidence="2 3">
    <name type="scientific">Bacillus carboniphilus</name>
    <dbReference type="NCBI Taxonomy" id="86663"/>
    <lineage>
        <taxon>Bacteria</taxon>
        <taxon>Bacillati</taxon>
        <taxon>Bacillota</taxon>
        <taxon>Bacilli</taxon>
        <taxon>Bacillales</taxon>
        <taxon>Bacillaceae</taxon>
        <taxon>Bacillus</taxon>
    </lineage>
</organism>
<reference evidence="2 3" key="1">
    <citation type="journal article" date="2019" name="Int. J. Syst. Evol. Microbiol.">
        <title>The Global Catalogue of Microorganisms (GCM) 10K type strain sequencing project: providing services to taxonomists for standard genome sequencing and annotation.</title>
        <authorList>
            <consortium name="The Broad Institute Genomics Platform"/>
            <consortium name="The Broad Institute Genome Sequencing Center for Infectious Disease"/>
            <person name="Wu L."/>
            <person name="Ma J."/>
        </authorList>
    </citation>
    <scope>NUCLEOTIDE SEQUENCE [LARGE SCALE GENOMIC DNA]</scope>
    <source>
        <strain evidence="2 3">JCM 9731</strain>
    </source>
</reference>
<comment type="caution">
    <text evidence="2">The sequence shown here is derived from an EMBL/GenBank/DDBJ whole genome shotgun (WGS) entry which is preliminary data.</text>
</comment>
<protein>
    <submittedName>
        <fullName evidence="2">ABC transporter permease</fullName>
    </submittedName>
</protein>
<feature type="transmembrane region" description="Helical" evidence="1">
    <location>
        <begin position="217"/>
        <end position="236"/>
    </location>
</feature>
<name>A0ABN0WK06_9BACI</name>
<feature type="transmembrane region" description="Helical" evidence="1">
    <location>
        <begin position="165"/>
        <end position="183"/>
    </location>
</feature>
<gene>
    <name evidence="2" type="ORF">GCM10008967_33170</name>
</gene>
<sequence length="241" mass="26961">MKIASLLQVEWLKMKKTNVWLLSLLSPAIATIAGLNMNFPNSPEPWHDVLGIMVLVHALLFFPLLVGVYSAFVCRFEHLDGGWKQLLSLPVTRLSVIFSKWLVVMGLLTVTQIILLAGCMTIGMIKGFGSPFPWELAIQFLIGGTLACTPLVILQMWFSTIWSSFAAPFTIAVIFTLPNILVANSEDFAPYYPWVQPFFAMFPSGENASFYVSQTTLWTVILISTIVFSLIGSIYIKRKVF</sequence>
<dbReference type="RefSeq" id="WP_343801411.1">
    <property type="nucleotide sequence ID" value="NZ_BAAADJ010000058.1"/>
</dbReference>
<proteinExistence type="predicted"/>
<feature type="transmembrane region" description="Helical" evidence="1">
    <location>
        <begin position="137"/>
        <end position="158"/>
    </location>
</feature>
<dbReference type="Proteomes" id="UP001500782">
    <property type="component" value="Unassembled WGS sequence"/>
</dbReference>
<accession>A0ABN0WK06</accession>
<dbReference type="EMBL" id="BAAADJ010000058">
    <property type="protein sequence ID" value="GAA0340175.1"/>
    <property type="molecule type" value="Genomic_DNA"/>
</dbReference>